<keyword evidence="2" id="KW-1185">Reference proteome</keyword>
<dbReference type="InParanoid" id="A0A419Q5M9"/>
<reference evidence="1 2" key="2">
    <citation type="journal article" date="2021" name="Genomics">
        <title>High-quality reference genome for Clonorchis sinensis.</title>
        <authorList>
            <person name="Young N.D."/>
            <person name="Stroehlein A.J."/>
            <person name="Kinkar L."/>
            <person name="Wang T."/>
            <person name="Sohn W.M."/>
            <person name="Chang B.C.H."/>
            <person name="Kaur P."/>
            <person name="Weisz D."/>
            <person name="Dudchenko O."/>
            <person name="Aiden E.L."/>
            <person name="Korhonen P.K."/>
            <person name="Gasser R.B."/>
        </authorList>
    </citation>
    <scope>NUCLEOTIDE SEQUENCE [LARGE SCALE GENOMIC DNA]</scope>
    <source>
        <strain evidence="1">Cs-k2</strain>
    </source>
</reference>
<protein>
    <submittedName>
        <fullName evidence="1">Uncharacterized protein</fullName>
    </submittedName>
</protein>
<dbReference type="Proteomes" id="UP000286415">
    <property type="component" value="Unassembled WGS sequence"/>
</dbReference>
<comment type="caution">
    <text evidence="1">The sequence shown here is derived from an EMBL/GenBank/DDBJ whole genome shotgun (WGS) entry which is preliminary data.</text>
</comment>
<name>A0A419Q5M9_CLOSI</name>
<gene>
    <name evidence="1" type="ORF">CSKR_104510</name>
</gene>
<dbReference type="AlphaFoldDB" id="A0A419Q5M9"/>
<reference evidence="1 2" key="1">
    <citation type="journal article" date="2018" name="Biotechnol. Adv.">
        <title>Improved genomic resources and new bioinformatic workflow for the carcinogenic parasite Clonorchis sinensis: Biotechnological implications.</title>
        <authorList>
            <person name="Wang D."/>
            <person name="Korhonen P.K."/>
            <person name="Gasser R.B."/>
            <person name="Young N.D."/>
        </authorList>
    </citation>
    <scope>NUCLEOTIDE SEQUENCE [LARGE SCALE GENOMIC DNA]</scope>
    <source>
        <strain evidence="1">Cs-k2</strain>
    </source>
</reference>
<dbReference type="EMBL" id="NIRI02000056">
    <property type="protein sequence ID" value="KAG5444242.1"/>
    <property type="molecule type" value="Genomic_DNA"/>
</dbReference>
<organism evidence="1 2">
    <name type="scientific">Clonorchis sinensis</name>
    <name type="common">Chinese liver fluke</name>
    <dbReference type="NCBI Taxonomy" id="79923"/>
    <lineage>
        <taxon>Eukaryota</taxon>
        <taxon>Metazoa</taxon>
        <taxon>Spiralia</taxon>
        <taxon>Lophotrochozoa</taxon>
        <taxon>Platyhelminthes</taxon>
        <taxon>Trematoda</taxon>
        <taxon>Digenea</taxon>
        <taxon>Opisthorchiida</taxon>
        <taxon>Opisthorchiata</taxon>
        <taxon>Opisthorchiidae</taxon>
        <taxon>Clonorchis</taxon>
    </lineage>
</organism>
<accession>A0A419Q5M9</accession>
<evidence type="ECO:0000313" key="1">
    <source>
        <dbReference type="EMBL" id="KAG5444242.1"/>
    </source>
</evidence>
<evidence type="ECO:0000313" key="2">
    <source>
        <dbReference type="Proteomes" id="UP000286415"/>
    </source>
</evidence>
<proteinExistence type="predicted"/>
<sequence>MSPLFRISVQLDFEALNPEKKVVIQSAKKIYSSSTFTCRYASDLPVYYTLKQTMSPLFRISVQLDFEALNPEKKVVIQSAKKIYSSSTFTCRYASDLPVYYTLKVAEKSSTVNDQFRPFCGSSARRSPRSSANLMFYLKPTPTNTHFLLRTWSCNTELRNSLESISLIDLLKVI</sequence>